<dbReference type="InterPro" id="IPR011989">
    <property type="entry name" value="ARM-like"/>
</dbReference>
<accession>A0A448XJX0</accession>
<comment type="caution">
    <text evidence="1">The sequence shown here is derived from an EMBL/GenBank/DDBJ whole genome shotgun (WGS) entry which is preliminary data.</text>
</comment>
<reference evidence="1" key="1">
    <citation type="submission" date="2018-11" db="EMBL/GenBank/DDBJ databases">
        <authorList>
            <consortium name="Pathogen Informatics"/>
        </authorList>
    </citation>
    <scope>NUCLEOTIDE SEQUENCE</scope>
</reference>
<dbReference type="Gene3D" id="1.25.10.10">
    <property type="entry name" value="Leucine-rich Repeat Variant"/>
    <property type="match status" value="1"/>
</dbReference>
<organism evidence="1 2">
    <name type="scientific">Protopolystoma xenopodis</name>
    <dbReference type="NCBI Taxonomy" id="117903"/>
    <lineage>
        <taxon>Eukaryota</taxon>
        <taxon>Metazoa</taxon>
        <taxon>Spiralia</taxon>
        <taxon>Lophotrochozoa</taxon>
        <taxon>Platyhelminthes</taxon>
        <taxon>Monogenea</taxon>
        <taxon>Polyopisthocotylea</taxon>
        <taxon>Polystomatidea</taxon>
        <taxon>Polystomatidae</taxon>
        <taxon>Protopolystoma</taxon>
    </lineage>
</organism>
<dbReference type="Proteomes" id="UP000784294">
    <property type="component" value="Unassembled WGS sequence"/>
</dbReference>
<name>A0A448XJX0_9PLAT</name>
<protein>
    <submittedName>
        <fullName evidence="1">Uncharacterized protein</fullName>
    </submittedName>
</protein>
<evidence type="ECO:0000313" key="1">
    <source>
        <dbReference type="EMBL" id="VEL38434.1"/>
    </source>
</evidence>
<proteinExistence type="predicted"/>
<evidence type="ECO:0000313" key="2">
    <source>
        <dbReference type="Proteomes" id="UP000784294"/>
    </source>
</evidence>
<gene>
    <name evidence="1" type="ORF">PXEA_LOCUS31874</name>
</gene>
<dbReference type="EMBL" id="CAAALY010257924">
    <property type="protein sequence ID" value="VEL38434.1"/>
    <property type="molecule type" value="Genomic_DNA"/>
</dbReference>
<dbReference type="AlphaFoldDB" id="A0A448XJX0"/>
<keyword evidence="2" id="KW-1185">Reference proteome</keyword>
<sequence>MDEETQAILMLVENLKLSVPQIFPWFYMSGDIEHICSSTNLDIRVKELIDIISLFKEVILRLKEHSLSFVSACLPQLLFGLARVMAVTPDPSQLNLLQGLKFLRHTFVKFIQTLTDRSGSMEVSHGLIFSQPQTSQDLIFSLISCIEACLSSNDAAGFRAVLAWFVKQILVAPQTTSESASLFLAELHSLLMSRLGPICVLAPARLSFTRSDEVLYEGILKEVATCLHHLVEAKVNPSFK</sequence>